<dbReference type="Pfam" id="PF05117">
    <property type="entry name" value="DUF695"/>
    <property type="match status" value="1"/>
</dbReference>
<name>A0A4U1BWP0_9GAMM</name>
<proteinExistence type="predicted"/>
<dbReference type="OrthoDB" id="6700369at2"/>
<protein>
    <submittedName>
        <fullName evidence="2">DUF695 domain-containing protein</fullName>
    </submittedName>
</protein>
<dbReference type="Proteomes" id="UP000305675">
    <property type="component" value="Unassembled WGS sequence"/>
</dbReference>
<evidence type="ECO:0000313" key="3">
    <source>
        <dbReference type="Proteomes" id="UP000305675"/>
    </source>
</evidence>
<dbReference type="InterPro" id="IPR016097">
    <property type="entry name" value="DUF695"/>
</dbReference>
<feature type="domain" description="DUF695" evidence="1">
    <location>
        <begin position="55"/>
        <end position="150"/>
    </location>
</feature>
<dbReference type="EMBL" id="SWCJ01000002">
    <property type="protein sequence ID" value="TKB57609.1"/>
    <property type="molecule type" value="Genomic_DNA"/>
</dbReference>
<sequence>MRIITFFIIWIITMPTISEESRYFVAEGLEDGNVVVYRAPQSVPSGTLESTYPTLINIYWPFDSNDSGMPSPDINDQLALFENTTSSLDAAGISHLMLVVTGNGRKEWIWYVNDVESWLDQFNSLLSAHDVFPIELEMEVDEDWSTYHQFIESTKGI</sequence>
<comment type="caution">
    <text evidence="2">The sequence shown here is derived from an EMBL/GenBank/DDBJ whole genome shotgun (WGS) entry which is preliminary data.</text>
</comment>
<accession>A0A4U1BWP0</accession>
<evidence type="ECO:0000313" key="2">
    <source>
        <dbReference type="EMBL" id="TKB57609.1"/>
    </source>
</evidence>
<keyword evidence="3" id="KW-1185">Reference proteome</keyword>
<reference evidence="2 3" key="1">
    <citation type="submission" date="2019-04" db="EMBL/GenBank/DDBJ databases">
        <authorList>
            <person name="Hwang J.C."/>
        </authorList>
    </citation>
    <scope>NUCLEOTIDE SEQUENCE [LARGE SCALE GENOMIC DNA]</scope>
    <source>
        <strain evidence="2 3">IMCC35002</strain>
    </source>
</reference>
<organism evidence="2 3">
    <name type="scientific">Ferrimonas aestuarii</name>
    <dbReference type="NCBI Taxonomy" id="2569539"/>
    <lineage>
        <taxon>Bacteria</taxon>
        <taxon>Pseudomonadati</taxon>
        <taxon>Pseudomonadota</taxon>
        <taxon>Gammaproteobacteria</taxon>
        <taxon>Alteromonadales</taxon>
        <taxon>Ferrimonadaceae</taxon>
        <taxon>Ferrimonas</taxon>
    </lineage>
</organism>
<dbReference type="AlphaFoldDB" id="A0A4U1BWP0"/>
<gene>
    <name evidence="2" type="ORF">FCL42_04870</name>
</gene>
<evidence type="ECO:0000259" key="1">
    <source>
        <dbReference type="Pfam" id="PF05117"/>
    </source>
</evidence>